<dbReference type="InterPro" id="IPR039685">
    <property type="entry name" value="FANCE"/>
</dbReference>
<gene>
    <name evidence="3" type="ORF">Z043_119884</name>
</gene>
<evidence type="ECO:0000313" key="3">
    <source>
        <dbReference type="EMBL" id="KPP61968.1"/>
    </source>
</evidence>
<name>A0A0P7WF51_SCLFO</name>
<dbReference type="InterPro" id="IPR021025">
    <property type="entry name" value="Fanconi_anaemia_gr_E_prot_C"/>
</dbReference>
<comment type="caution">
    <text evidence="3">The sequence shown here is derived from an EMBL/GenBank/DDBJ whole genome shotgun (WGS) entry which is preliminary data.</text>
</comment>
<reference evidence="3 4" key="1">
    <citation type="submission" date="2015-08" db="EMBL/GenBank/DDBJ databases">
        <title>The genome of the Asian arowana (Scleropages formosus).</title>
        <authorList>
            <person name="Tan M.H."/>
            <person name="Gan H.M."/>
            <person name="Croft L.J."/>
            <person name="Austin C.M."/>
        </authorList>
    </citation>
    <scope>NUCLEOTIDE SEQUENCE [LARGE SCALE GENOMIC DNA]</scope>
    <source>
        <strain evidence="3">Aro1</strain>
    </source>
</reference>
<dbReference type="PANTHER" id="PTHR32094:SF5">
    <property type="entry name" value="FANCONI ANEMIA GROUP E PROTEIN"/>
    <property type="match status" value="1"/>
</dbReference>
<sequence length="493" mass="53616">MLAGAAIRTTMVPERLLRRFDGRSRLLFRALLPGLSGSGDALRLFLRQRRCDPDFSLRSCLEALIQDELCEDGDPGPLKLSPVVCQLPVSLQRGLLSFLHLTAPLHPRSSLLALLKRLDGASCRDPWIRALLAQLRRDLEPDGPRAPELVSPRCESRLRGLRGKFGGADGPSALVAAFDFGVSAEPCRGSPGLEQDCEEGKGSRSKRRRLDPREDDGDGEQWPSDAQDVALGPSPPTLEGVGSEEPSDPQAAVPEHIKVGARRPAAAFGGLCRLCLHADHCDHCPPPPSLHVPQAVVPKIRELLDMQTEWDQDASSVLQVLNECDPSQVLSLLDPPSRCLVSVMMSLCGRYPRPACGALLAPVVQAGRLNAVQAELLCRLTRDALEPQHRLLVLGEALTAPWSDELLSVIHALLESRLELTQELFSQLVSSTCQQASHFSSSVKFAKMVLAVLTKYQSHVSPAHKRSLSCCLSSHGSFLKKSLLAALKRIQPS</sequence>
<dbReference type="Gene3D" id="1.25.40.480">
    <property type="match status" value="1"/>
</dbReference>
<dbReference type="Proteomes" id="UP000034805">
    <property type="component" value="Unassembled WGS sequence"/>
</dbReference>
<dbReference type="AlphaFoldDB" id="A0A0P7WF51"/>
<dbReference type="PANTHER" id="PTHR32094">
    <property type="entry name" value="FANCONI ANEMIA GROUP E PROTEIN"/>
    <property type="match status" value="1"/>
</dbReference>
<organism evidence="3 4">
    <name type="scientific">Scleropages formosus</name>
    <name type="common">Asian bonytongue</name>
    <name type="synonym">Osteoglossum formosum</name>
    <dbReference type="NCBI Taxonomy" id="113540"/>
    <lineage>
        <taxon>Eukaryota</taxon>
        <taxon>Metazoa</taxon>
        <taxon>Chordata</taxon>
        <taxon>Craniata</taxon>
        <taxon>Vertebrata</taxon>
        <taxon>Euteleostomi</taxon>
        <taxon>Actinopterygii</taxon>
        <taxon>Neopterygii</taxon>
        <taxon>Teleostei</taxon>
        <taxon>Osteoglossocephala</taxon>
        <taxon>Osteoglossomorpha</taxon>
        <taxon>Osteoglossiformes</taxon>
        <taxon>Osteoglossidae</taxon>
        <taxon>Scleropages</taxon>
    </lineage>
</organism>
<feature type="region of interest" description="Disordered" evidence="1">
    <location>
        <begin position="189"/>
        <end position="251"/>
    </location>
</feature>
<dbReference type="GO" id="GO:0036297">
    <property type="term" value="P:interstrand cross-link repair"/>
    <property type="evidence" value="ECO:0007669"/>
    <property type="project" value="InterPro"/>
</dbReference>
<proteinExistence type="predicted"/>
<dbReference type="Pfam" id="PF11510">
    <property type="entry name" value="FA_FANCE"/>
    <property type="match status" value="1"/>
</dbReference>
<evidence type="ECO:0000313" key="4">
    <source>
        <dbReference type="Proteomes" id="UP000034805"/>
    </source>
</evidence>
<evidence type="ECO:0000259" key="2">
    <source>
        <dbReference type="Pfam" id="PF11510"/>
    </source>
</evidence>
<protein>
    <recommendedName>
        <fullName evidence="2">Fanconi Anaemia group E protein C-terminal domain-containing protein</fullName>
    </recommendedName>
</protein>
<feature type="domain" description="Fanconi Anaemia group E protein C-terminal" evidence="2">
    <location>
        <begin position="328"/>
        <end position="490"/>
    </location>
</feature>
<evidence type="ECO:0000256" key="1">
    <source>
        <dbReference type="SAM" id="MobiDB-lite"/>
    </source>
</evidence>
<dbReference type="GO" id="GO:0043240">
    <property type="term" value="C:Fanconi anaemia nuclear complex"/>
    <property type="evidence" value="ECO:0007669"/>
    <property type="project" value="InterPro"/>
</dbReference>
<dbReference type="EMBL" id="JARO02009118">
    <property type="protein sequence ID" value="KPP61968.1"/>
    <property type="molecule type" value="Genomic_DNA"/>
</dbReference>
<accession>A0A0P7WF51</accession>